<comment type="caution">
    <text evidence="5">The sequence shown here is derived from an EMBL/GenBank/DDBJ whole genome shotgun (WGS) entry which is preliminary data.</text>
</comment>
<feature type="compositionally biased region" description="Polar residues" evidence="4">
    <location>
        <begin position="469"/>
        <end position="479"/>
    </location>
</feature>
<dbReference type="SMART" id="SM00173">
    <property type="entry name" value="RAS"/>
    <property type="match status" value="1"/>
</dbReference>
<evidence type="ECO:0000256" key="3">
    <source>
        <dbReference type="ARBA" id="ARBA00023203"/>
    </source>
</evidence>
<dbReference type="GO" id="GO:0051016">
    <property type="term" value="P:barbed-end actin filament capping"/>
    <property type="evidence" value="ECO:0007669"/>
    <property type="project" value="InterPro"/>
</dbReference>
<dbReference type="FunFam" id="3.40.50.300:FF:001447">
    <property type="entry name" value="Ras-related protein Rab-1B"/>
    <property type="match status" value="1"/>
</dbReference>
<dbReference type="InterPro" id="IPR001806">
    <property type="entry name" value="Small_GTPase"/>
</dbReference>
<organism evidence="5 6">
    <name type="scientific">Oopsacas minuta</name>
    <dbReference type="NCBI Taxonomy" id="111878"/>
    <lineage>
        <taxon>Eukaryota</taxon>
        <taxon>Metazoa</taxon>
        <taxon>Porifera</taxon>
        <taxon>Hexactinellida</taxon>
        <taxon>Hexasterophora</taxon>
        <taxon>Lyssacinosida</taxon>
        <taxon>Leucopsacidae</taxon>
        <taxon>Oopsacas</taxon>
    </lineage>
</organism>
<dbReference type="InterPro" id="IPR005225">
    <property type="entry name" value="Small_GTP-bd"/>
</dbReference>
<dbReference type="GO" id="GO:0051015">
    <property type="term" value="F:actin filament binding"/>
    <property type="evidence" value="ECO:0007669"/>
    <property type="project" value="TreeGrafter"/>
</dbReference>
<dbReference type="NCBIfam" id="TIGR00231">
    <property type="entry name" value="small_GTP"/>
    <property type="match status" value="1"/>
</dbReference>
<keyword evidence="6" id="KW-1185">Reference proteome</keyword>
<dbReference type="GO" id="GO:0005525">
    <property type="term" value="F:GTP binding"/>
    <property type="evidence" value="ECO:0007669"/>
    <property type="project" value="InterPro"/>
</dbReference>
<evidence type="ECO:0000256" key="2">
    <source>
        <dbReference type="ARBA" id="ARBA00022467"/>
    </source>
</evidence>
<keyword evidence="3" id="KW-0009">Actin-binding</keyword>
<dbReference type="SUPFAM" id="SSF52540">
    <property type="entry name" value="P-loop containing nucleoside triphosphate hydrolases"/>
    <property type="match status" value="1"/>
</dbReference>
<dbReference type="PANTHER" id="PTHR10653">
    <property type="entry name" value="F-ACTIN-CAPPING PROTEIN SUBUNIT ALPHA"/>
    <property type="match status" value="1"/>
</dbReference>
<dbReference type="GO" id="GO:0030036">
    <property type="term" value="P:actin cytoskeleton organization"/>
    <property type="evidence" value="ECO:0007669"/>
    <property type="project" value="TreeGrafter"/>
</dbReference>
<accession>A0AAV7KAQ7</accession>
<dbReference type="SMART" id="SM00175">
    <property type="entry name" value="RAB"/>
    <property type="match status" value="1"/>
</dbReference>
<evidence type="ECO:0000313" key="5">
    <source>
        <dbReference type="EMBL" id="KAI6657371.1"/>
    </source>
</evidence>
<dbReference type="InterPro" id="IPR027417">
    <property type="entry name" value="P-loop_NTPase"/>
</dbReference>
<dbReference type="FunFam" id="3.90.1150.210:FF:000003">
    <property type="entry name" value="F-actin-capping protein subunit alpha"/>
    <property type="match status" value="1"/>
</dbReference>
<dbReference type="PROSITE" id="PS51421">
    <property type="entry name" value="RAS"/>
    <property type="match status" value="1"/>
</dbReference>
<gene>
    <name evidence="5" type="ORF">LOD99_119</name>
</gene>
<dbReference type="InterPro" id="IPR002189">
    <property type="entry name" value="CapZ_alpha"/>
</dbReference>
<dbReference type="Proteomes" id="UP001165289">
    <property type="component" value="Unassembled WGS sequence"/>
</dbReference>
<dbReference type="EMBL" id="JAKMXF010000111">
    <property type="protein sequence ID" value="KAI6657371.1"/>
    <property type="molecule type" value="Genomic_DNA"/>
</dbReference>
<dbReference type="Gene3D" id="3.40.50.300">
    <property type="entry name" value="P-loop containing nucleotide triphosphate hydrolases"/>
    <property type="match status" value="1"/>
</dbReference>
<name>A0AAV7KAQ7_9METZ</name>
<dbReference type="InterPro" id="IPR042489">
    <property type="entry name" value="CapZ_alpha_1"/>
</dbReference>
<dbReference type="GO" id="GO:0008290">
    <property type="term" value="C:F-actin capping protein complex"/>
    <property type="evidence" value="ECO:0007669"/>
    <property type="project" value="InterPro"/>
</dbReference>
<feature type="region of interest" description="Disordered" evidence="4">
    <location>
        <begin position="460"/>
        <end position="479"/>
    </location>
</feature>
<proteinExistence type="inferred from homology"/>
<evidence type="ECO:0000256" key="1">
    <source>
        <dbReference type="ARBA" id="ARBA00010479"/>
    </source>
</evidence>
<dbReference type="Gene3D" id="3.30.1140.60">
    <property type="entry name" value="F-actin capping protein, alpha subunit"/>
    <property type="match status" value="1"/>
</dbReference>
<sequence>MADFQLSDGDRVKIASNFICLTPPGEFVEVFNDIRILLNNDTLLKEKGGNSFAKYNKDQFTPVKLTDERSALISHHSQLPDGRFFDPTSRSTFKYDHLRREVSDIRKDWSPNQTESYREAVDKETLSYINEHFTTGAATVFGTVDGNNFKIVLCIENHKFSSTNFWNARWRSEWNATFTPRGAVEVKGILKVQVHYYEAGNVQLVSSKEIKDRYQDDGEPAFAKKLVEIIRGSETHFQEALNENYRTMNSTTFKALRRALPITHTKLDWLKIKGMTVENSFWVFLCVLYLFYVIDEFSGKTAVIRRYTEASFTPNYKLTIGVDFSSRSHEWDNDTRVTLQLWDIAGHERYGQMTRVYYKYAHAAIIVFDQTRTASFDSVLKWYSDVKEKVVLSNNQHVPVLLLANKSDLKDQLEVDLTHMNDFLQMHDFIGWFRTSAKDNLNIDEAMQFLLDHVMTTQSDPAVRPVTPSDPNSTFTLSNSYRVHSDTPIPLSGKTSNSYCCSNN</sequence>
<reference evidence="5 6" key="1">
    <citation type="journal article" date="2023" name="BMC Biol.">
        <title>The compact genome of the sponge Oopsacas minuta (Hexactinellida) is lacking key metazoan core genes.</title>
        <authorList>
            <person name="Santini S."/>
            <person name="Schenkelaars Q."/>
            <person name="Jourda C."/>
            <person name="Duchesne M."/>
            <person name="Belahbib H."/>
            <person name="Rocher C."/>
            <person name="Selva M."/>
            <person name="Riesgo A."/>
            <person name="Vervoort M."/>
            <person name="Leys S.P."/>
            <person name="Kodjabachian L."/>
            <person name="Le Bivic A."/>
            <person name="Borchiellini C."/>
            <person name="Claverie J.M."/>
            <person name="Renard E."/>
        </authorList>
    </citation>
    <scope>NUCLEOTIDE SEQUENCE [LARGE SCALE GENOMIC DNA]</scope>
    <source>
        <strain evidence="5">SPO-2</strain>
    </source>
</reference>
<dbReference type="SUPFAM" id="SSF90096">
    <property type="entry name" value="Subunits of heterodimeric actin filament capping protein Capz"/>
    <property type="match status" value="1"/>
</dbReference>
<dbReference type="PRINTS" id="PR00449">
    <property type="entry name" value="RASTRNSFRMNG"/>
</dbReference>
<protein>
    <submittedName>
        <fullName evidence="5">F-actin-capping protein subunit alpha</fullName>
    </submittedName>
</protein>
<dbReference type="GO" id="GO:0003924">
    <property type="term" value="F:GTPase activity"/>
    <property type="evidence" value="ECO:0007669"/>
    <property type="project" value="InterPro"/>
</dbReference>
<dbReference type="Pfam" id="PF01267">
    <property type="entry name" value="F-actin_cap_A"/>
    <property type="match status" value="1"/>
</dbReference>
<keyword evidence="2" id="KW-0117">Actin capping</keyword>
<dbReference type="GO" id="GO:0030863">
    <property type="term" value="C:cortical cytoskeleton"/>
    <property type="evidence" value="ECO:0007669"/>
    <property type="project" value="TreeGrafter"/>
</dbReference>
<dbReference type="InterPro" id="IPR037282">
    <property type="entry name" value="CapZ_alpha/beta"/>
</dbReference>
<dbReference type="Gene3D" id="3.90.1150.210">
    <property type="entry name" value="F-actin capping protein, beta subunit"/>
    <property type="match status" value="1"/>
</dbReference>
<dbReference type="PROSITE" id="PS51419">
    <property type="entry name" value="RAB"/>
    <property type="match status" value="1"/>
</dbReference>
<evidence type="ECO:0000256" key="4">
    <source>
        <dbReference type="SAM" id="MobiDB-lite"/>
    </source>
</evidence>
<dbReference type="SMART" id="SM00174">
    <property type="entry name" value="RHO"/>
    <property type="match status" value="1"/>
</dbReference>
<dbReference type="SMART" id="SM00176">
    <property type="entry name" value="RAN"/>
    <property type="match status" value="1"/>
</dbReference>
<dbReference type="PANTHER" id="PTHR10653:SF0">
    <property type="entry name" value="F-ACTIN-CAPPING PROTEIN SUBUNIT ALPHA"/>
    <property type="match status" value="1"/>
</dbReference>
<dbReference type="AlphaFoldDB" id="A0AAV7KAQ7"/>
<dbReference type="InterPro" id="IPR042276">
    <property type="entry name" value="CapZ_alpha/beta_2"/>
</dbReference>
<dbReference type="Pfam" id="PF00071">
    <property type="entry name" value="Ras"/>
    <property type="match status" value="1"/>
</dbReference>
<evidence type="ECO:0000313" key="6">
    <source>
        <dbReference type="Proteomes" id="UP001165289"/>
    </source>
</evidence>
<comment type="similarity">
    <text evidence="1">Belongs to the F-actin-capping protein alpha subunit family.</text>
</comment>